<dbReference type="KEGG" id="rti:DC20_16100"/>
<dbReference type="Proteomes" id="UP000061382">
    <property type="component" value="Chromosome"/>
</dbReference>
<reference evidence="2 3" key="1">
    <citation type="submission" date="2015-08" db="EMBL/GenBank/DDBJ databases">
        <title>Complete genome sequence of Rufibacter tibetensis strain 1351t, a radiation-resistant bacterium from tibet plateau.</title>
        <authorList>
            <person name="Dai J."/>
        </authorList>
    </citation>
    <scope>NUCLEOTIDE SEQUENCE [LARGE SCALE GENOMIC DNA]</scope>
    <source>
        <strain evidence="2 3">1351</strain>
    </source>
</reference>
<dbReference type="Pfam" id="PF10011">
    <property type="entry name" value="DUF2254"/>
    <property type="match status" value="1"/>
</dbReference>
<feature type="transmembrane region" description="Helical" evidence="1">
    <location>
        <begin position="115"/>
        <end position="134"/>
    </location>
</feature>
<protein>
    <recommendedName>
        <fullName evidence="4">DUF2254 domain-containing protein</fullName>
    </recommendedName>
</protein>
<proteinExistence type="predicted"/>
<keyword evidence="3" id="KW-1185">Reference proteome</keyword>
<evidence type="ECO:0000256" key="1">
    <source>
        <dbReference type="SAM" id="Phobius"/>
    </source>
</evidence>
<dbReference type="STRING" id="512763.DC20_16100"/>
<sequence length="432" mass="48844">MNTARQIYLVKKAYKAVVSSISFYPFIIALFLLALSWGTIYLDRISVGKSIISKVSFLQIDNADTARSLLSSLLTGLISLVTFTFSMVMIVLTQVMSSFSPRLLSNLVSSKGNQVVLGTIMGTICYTTVVLSNIESLTIVHKVPAFSVVLAMFLAIVCLFCFIYFIHKISTDIQIGNILNGIYSTTRDGLERELTSGSYVTEVKENGTTVLVRAWDSGHFDTVTVNDFKKRARKLGLEVRLLKNQGMYLLKGDPFLEINQPFTKETKNLLEENILLRHQEIVKENLFYGFKHLTEIAVKALSPAVNDPGTAIQSIDYLTDLLCRFQRLEGRKVVKYQNGEPCVIYAPIPFEETFYLCVASIRPYSSQDVTVQARLINLVTKLHQHDEQKKHTTLFDMQLTAIEEATQQDMQSKVDKQYVQTLLEKARKELKR</sequence>
<accession>A0A0P0CRZ4</accession>
<dbReference type="EMBL" id="CP012643">
    <property type="protein sequence ID" value="ALJ00211.1"/>
    <property type="molecule type" value="Genomic_DNA"/>
</dbReference>
<evidence type="ECO:0000313" key="3">
    <source>
        <dbReference type="Proteomes" id="UP000061382"/>
    </source>
</evidence>
<feature type="transmembrane region" description="Helical" evidence="1">
    <location>
        <begin position="146"/>
        <end position="166"/>
    </location>
</feature>
<dbReference type="OrthoDB" id="2955631at2"/>
<gene>
    <name evidence="2" type="ORF">DC20_16100</name>
</gene>
<keyword evidence="1" id="KW-1133">Transmembrane helix</keyword>
<name>A0A0P0CRZ4_9BACT</name>
<feature type="transmembrane region" description="Helical" evidence="1">
    <location>
        <begin position="73"/>
        <end position="95"/>
    </location>
</feature>
<evidence type="ECO:0000313" key="2">
    <source>
        <dbReference type="EMBL" id="ALJ00211.1"/>
    </source>
</evidence>
<evidence type="ECO:0008006" key="4">
    <source>
        <dbReference type="Google" id="ProtNLM"/>
    </source>
</evidence>
<dbReference type="InterPro" id="IPR018723">
    <property type="entry name" value="DUF2254_membrane"/>
</dbReference>
<feature type="transmembrane region" description="Helical" evidence="1">
    <location>
        <begin position="21"/>
        <end position="40"/>
    </location>
</feature>
<organism evidence="2 3">
    <name type="scientific">Rufibacter tibetensis</name>
    <dbReference type="NCBI Taxonomy" id="512763"/>
    <lineage>
        <taxon>Bacteria</taxon>
        <taxon>Pseudomonadati</taxon>
        <taxon>Bacteroidota</taxon>
        <taxon>Cytophagia</taxon>
        <taxon>Cytophagales</taxon>
        <taxon>Hymenobacteraceae</taxon>
        <taxon>Rufibacter</taxon>
    </lineage>
</organism>
<dbReference type="AlphaFoldDB" id="A0A0P0CRZ4"/>
<dbReference type="PATRIC" id="fig|512763.3.peg.3541"/>
<dbReference type="RefSeq" id="WP_062544763.1">
    <property type="nucleotide sequence ID" value="NZ_CP012643.1"/>
</dbReference>
<keyword evidence="1" id="KW-0812">Transmembrane</keyword>
<keyword evidence="1" id="KW-0472">Membrane</keyword>